<comment type="similarity">
    <text evidence="7">Belongs to the UvrC family.</text>
</comment>
<dbReference type="Pfam" id="PF08459">
    <property type="entry name" value="UvrC_RNaseH_dom"/>
    <property type="match status" value="1"/>
</dbReference>
<dbReference type="InterPro" id="IPR004791">
    <property type="entry name" value="UvrC"/>
</dbReference>
<dbReference type="InterPro" id="IPR047296">
    <property type="entry name" value="GIY-YIG_UvrC_Cho"/>
</dbReference>
<reference evidence="11" key="1">
    <citation type="journal article" date="2019" name="Int. J. Syst. Evol. Microbiol.">
        <title>The Global Catalogue of Microorganisms (GCM) 10K type strain sequencing project: providing services to taxonomists for standard genome sequencing and annotation.</title>
        <authorList>
            <consortium name="The Broad Institute Genomics Platform"/>
            <consortium name="The Broad Institute Genome Sequencing Center for Infectious Disease"/>
            <person name="Wu L."/>
            <person name="Ma J."/>
        </authorList>
    </citation>
    <scope>NUCLEOTIDE SEQUENCE [LARGE SCALE GENOMIC DNA]</scope>
    <source>
        <strain evidence="11">KCTC 42423</strain>
    </source>
</reference>
<dbReference type="NCBIfam" id="TIGR00194">
    <property type="entry name" value="uvrC"/>
    <property type="match status" value="1"/>
</dbReference>
<keyword evidence="1 7" id="KW-0963">Cytoplasm</keyword>
<dbReference type="SMART" id="SM00465">
    <property type="entry name" value="GIYc"/>
    <property type="match status" value="1"/>
</dbReference>
<evidence type="ECO:0000256" key="6">
    <source>
        <dbReference type="ARBA" id="ARBA00023236"/>
    </source>
</evidence>
<comment type="subcellular location">
    <subcellularLocation>
        <location evidence="7">Cytoplasm</location>
    </subcellularLocation>
</comment>
<evidence type="ECO:0000313" key="10">
    <source>
        <dbReference type="EMBL" id="MFD2589331.1"/>
    </source>
</evidence>
<dbReference type="InterPro" id="IPR036876">
    <property type="entry name" value="UVR_dom_sf"/>
</dbReference>
<dbReference type="CDD" id="cd10434">
    <property type="entry name" value="GIY-YIG_UvrC_Cho"/>
    <property type="match status" value="1"/>
</dbReference>
<organism evidence="10 11">
    <name type="scientific">Aquimarina hainanensis</name>
    <dbReference type="NCBI Taxonomy" id="1578017"/>
    <lineage>
        <taxon>Bacteria</taxon>
        <taxon>Pseudomonadati</taxon>
        <taxon>Bacteroidota</taxon>
        <taxon>Flavobacteriia</taxon>
        <taxon>Flavobacteriales</taxon>
        <taxon>Flavobacteriaceae</taxon>
        <taxon>Aquimarina</taxon>
    </lineage>
</organism>
<comment type="function">
    <text evidence="7">The UvrABC repair system catalyzes the recognition and processing of DNA lesions. UvrC both incises the 5' and 3' sides of the lesion. The N-terminal half is responsible for the 3' incision and the C-terminal half is responsible for the 5' incision.</text>
</comment>
<dbReference type="Pfam" id="PF01541">
    <property type="entry name" value="GIY-YIG"/>
    <property type="match status" value="1"/>
</dbReference>
<comment type="subunit">
    <text evidence="7">Interacts with UvrB in an incision complex.</text>
</comment>
<dbReference type="Proteomes" id="UP001597459">
    <property type="component" value="Unassembled WGS sequence"/>
</dbReference>
<dbReference type="Gene3D" id="1.10.150.20">
    <property type="entry name" value="5' to 3' exonuclease, C-terminal subdomain"/>
    <property type="match status" value="1"/>
</dbReference>
<dbReference type="HAMAP" id="MF_00203">
    <property type="entry name" value="UvrC"/>
    <property type="match status" value="1"/>
</dbReference>
<evidence type="ECO:0000256" key="1">
    <source>
        <dbReference type="ARBA" id="ARBA00022490"/>
    </source>
</evidence>
<name>A0ABW5N2J0_9FLAO</name>
<evidence type="ECO:0000256" key="4">
    <source>
        <dbReference type="ARBA" id="ARBA00022881"/>
    </source>
</evidence>
<comment type="caution">
    <text evidence="10">The sequence shown here is derived from an EMBL/GenBank/DDBJ whole genome shotgun (WGS) entry which is preliminary data.</text>
</comment>
<dbReference type="PANTHER" id="PTHR30562">
    <property type="entry name" value="UVRC/OXIDOREDUCTASE"/>
    <property type="match status" value="1"/>
</dbReference>
<keyword evidence="5 7" id="KW-0234">DNA repair</keyword>
<dbReference type="Pfam" id="PF22920">
    <property type="entry name" value="UvrC_RNaseH"/>
    <property type="match status" value="1"/>
</dbReference>
<dbReference type="SUPFAM" id="SSF82771">
    <property type="entry name" value="GIY-YIG endonuclease"/>
    <property type="match status" value="1"/>
</dbReference>
<keyword evidence="3 7" id="KW-0228">DNA excision</keyword>
<dbReference type="InterPro" id="IPR050066">
    <property type="entry name" value="UvrABC_protein_C"/>
</dbReference>
<evidence type="ECO:0000256" key="5">
    <source>
        <dbReference type="ARBA" id="ARBA00023204"/>
    </source>
</evidence>
<dbReference type="Gene3D" id="3.30.420.340">
    <property type="entry name" value="UvrC, RNAse H endonuclease domain"/>
    <property type="match status" value="1"/>
</dbReference>
<dbReference type="InterPro" id="IPR001162">
    <property type="entry name" value="UvrC_RNase_H_dom"/>
</dbReference>
<evidence type="ECO:0000256" key="3">
    <source>
        <dbReference type="ARBA" id="ARBA00022769"/>
    </source>
</evidence>
<dbReference type="PROSITE" id="PS50164">
    <property type="entry name" value="GIY_YIG"/>
    <property type="match status" value="1"/>
</dbReference>
<sequence>MDTPSLDIQIKTLPSSPGVYQYYDKDNKLLYIGKAKNLKKRVSSYFTKHHDSYRINVLVKKINTIKHIVVETETDALLLENNLIKKHQPRFNVMLKDDKTYPWICIKKERFPRVFLTRNLIKDGSEYFGPYTSVKTVHTLLELIKGLYPIRTCNYDLSPHKIQNGKYKVCLEYHLGNCLGPCEDMQSEEAYINNIEAIRQIIKGNFKESLHQFWKQMMLHSENMEFEEAQQIKEKIDVLKNYQARSTIVNPKINNVDVFSIISDESYGYVNFLQLSHGSIIRSHTMEIKKKLSESDKELLELSIIEIRQRFNSRSKEIFSSIKVNVGDTIKVTVPQLGDKKKIVDLSVRNAKYYRQERFKQIKITDPDRHVNRLLAQIKKDLRLPVTPTHIECFDNSNIQGTNPVAACVVFKNAKPSKKDYRKFNIKTVEGPNDFASMEEVVYRRYKRLLDEEQPLPQLIIVDGGKGQLSSGLKALETLGLRGKITIIGIAKRLEEIYYPGDSIPLYLDKKSESLKVIQHLRNEAHRFGITFHRQKRSKAALNTELENIPGIGEKTVVELLKHFRSLAVIKKASKEELSEVIGNSKALKVYNYYLSKKE</sequence>
<keyword evidence="2 7" id="KW-0227">DNA damage</keyword>
<evidence type="ECO:0000259" key="8">
    <source>
        <dbReference type="PROSITE" id="PS50164"/>
    </source>
</evidence>
<keyword evidence="11" id="KW-1185">Reference proteome</keyword>
<accession>A0ABW5N2J0</accession>
<keyword evidence="6 7" id="KW-0742">SOS response</keyword>
<proteinExistence type="inferred from homology"/>
<feature type="domain" description="GIY-YIG" evidence="8">
    <location>
        <begin position="15"/>
        <end position="93"/>
    </location>
</feature>
<dbReference type="Pfam" id="PF14520">
    <property type="entry name" value="HHH_5"/>
    <property type="match status" value="1"/>
</dbReference>
<dbReference type="SUPFAM" id="SSF47781">
    <property type="entry name" value="RuvA domain 2-like"/>
    <property type="match status" value="1"/>
</dbReference>
<dbReference type="RefSeq" id="WP_176028051.1">
    <property type="nucleotide sequence ID" value="NZ_JBHSJV010000001.1"/>
</dbReference>
<evidence type="ECO:0000313" key="11">
    <source>
        <dbReference type="Proteomes" id="UP001597459"/>
    </source>
</evidence>
<dbReference type="SUPFAM" id="SSF46600">
    <property type="entry name" value="C-terminal UvrC-binding domain of UvrB"/>
    <property type="match status" value="1"/>
</dbReference>
<evidence type="ECO:0000259" key="9">
    <source>
        <dbReference type="PROSITE" id="PS50165"/>
    </source>
</evidence>
<dbReference type="PANTHER" id="PTHR30562:SF1">
    <property type="entry name" value="UVRABC SYSTEM PROTEIN C"/>
    <property type="match status" value="1"/>
</dbReference>
<dbReference type="PROSITE" id="PS50165">
    <property type="entry name" value="UVRC"/>
    <property type="match status" value="1"/>
</dbReference>
<dbReference type="InterPro" id="IPR000305">
    <property type="entry name" value="GIY-YIG_endonuc"/>
</dbReference>
<dbReference type="InterPro" id="IPR035901">
    <property type="entry name" value="GIY-YIG_endonuc_sf"/>
</dbReference>
<feature type="domain" description="UvrC family homology region profile" evidence="9">
    <location>
        <begin position="262"/>
        <end position="476"/>
    </location>
</feature>
<dbReference type="InterPro" id="IPR038476">
    <property type="entry name" value="UvrC_RNase_H_dom_sf"/>
</dbReference>
<protein>
    <recommendedName>
        <fullName evidence="7">UvrABC system protein C</fullName>
        <shortName evidence="7">Protein UvrC</shortName>
    </recommendedName>
    <alternativeName>
        <fullName evidence="7">Excinuclease ABC subunit C</fullName>
    </alternativeName>
</protein>
<keyword evidence="4 7" id="KW-0267">Excision nuclease</keyword>
<dbReference type="InterPro" id="IPR010994">
    <property type="entry name" value="RuvA_2-like"/>
</dbReference>
<dbReference type="Gene3D" id="3.40.1440.10">
    <property type="entry name" value="GIY-YIG endonuclease"/>
    <property type="match status" value="1"/>
</dbReference>
<gene>
    <name evidence="7 10" type="primary">uvrC</name>
    <name evidence="10" type="ORF">ACFSTE_00720</name>
</gene>
<evidence type="ECO:0000256" key="7">
    <source>
        <dbReference type="HAMAP-Rule" id="MF_00203"/>
    </source>
</evidence>
<evidence type="ECO:0000256" key="2">
    <source>
        <dbReference type="ARBA" id="ARBA00022763"/>
    </source>
</evidence>
<dbReference type="EMBL" id="JBHULX010000001">
    <property type="protein sequence ID" value="MFD2589331.1"/>
    <property type="molecule type" value="Genomic_DNA"/>
</dbReference>